<comment type="caution">
    <text evidence="1">The sequence shown here is derived from an EMBL/GenBank/DDBJ whole genome shotgun (WGS) entry which is preliminary data.</text>
</comment>
<dbReference type="EMBL" id="JAHWGI010001108">
    <property type="protein sequence ID" value="KAK3922758.1"/>
    <property type="molecule type" value="Genomic_DNA"/>
</dbReference>
<dbReference type="AlphaFoldDB" id="A0AAE1LK77"/>
<evidence type="ECO:0000313" key="2">
    <source>
        <dbReference type="Proteomes" id="UP001219518"/>
    </source>
</evidence>
<protein>
    <submittedName>
        <fullName evidence="1">Dihydroxy-acid dehydratase 3</fullName>
    </submittedName>
</protein>
<organism evidence="1 2">
    <name type="scientific">Frankliniella fusca</name>
    <dbReference type="NCBI Taxonomy" id="407009"/>
    <lineage>
        <taxon>Eukaryota</taxon>
        <taxon>Metazoa</taxon>
        <taxon>Ecdysozoa</taxon>
        <taxon>Arthropoda</taxon>
        <taxon>Hexapoda</taxon>
        <taxon>Insecta</taxon>
        <taxon>Pterygota</taxon>
        <taxon>Neoptera</taxon>
        <taxon>Paraneoptera</taxon>
        <taxon>Thysanoptera</taxon>
        <taxon>Terebrantia</taxon>
        <taxon>Thripoidea</taxon>
        <taxon>Thripidae</taxon>
        <taxon>Frankliniella</taxon>
    </lineage>
</organism>
<sequence>IVACSVKSPFVYGGSTLPGSSGWLYGHVRRHVTCAHVNFRSTINYSTSLFTFEECNGMKGVLAI</sequence>
<feature type="non-terminal residue" evidence="1">
    <location>
        <position position="64"/>
    </location>
</feature>
<name>A0AAE1LK77_9NEOP</name>
<dbReference type="Proteomes" id="UP001219518">
    <property type="component" value="Unassembled WGS sequence"/>
</dbReference>
<reference evidence="1" key="2">
    <citation type="journal article" date="2023" name="BMC Genomics">
        <title>Pest status, molecular evolution, and epigenetic factors derived from the genome assembly of Frankliniella fusca, a thysanopteran phytovirus vector.</title>
        <authorList>
            <person name="Catto M.A."/>
            <person name="Labadie P.E."/>
            <person name="Jacobson A.L."/>
            <person name="Kennedy G.G."/>
            <person name="Srinivasan R."/>
            <person name="Hunt B.G."/>
        </authorList>
    </citation>
    <scope>NUCLEOTIDE SEQUENCE</scope>
    <source>
        <strain evidence="1">PL_HMW_Pooled</strain>
    </source>
</reference>
<accession>A0AAE1LK77</accession>
<evidence type="ECO:0000313" key="1">
    <source>
        <dbReference type="EMBL" id="KAK3922758.1"/>
    </source>
</evidence>
<reference evidence="1" key="1">
    <citation type="submission" date="2021-07" db="EMBL/GenBank/DDBJ databases">
        <authorList>
            <person name="Catto M.A."/>
            <person name="Jacobson A."/>
            <person name="Kennedy G."/>
            <person name="Labadie P."/>
            <person name="Hunt B.G."/>
            <person name="Srinivasan R."/>
        </authorList>
    </citation>
    <scope>NUCLEOTIDE SEQUENCE</scope>
    <source>
        <strain evidence="1">PL_HMW_Pooled</strain>
        <tissue evidence="1">Head</tissue>
    </source>
</reference>
<keyword evidence="2" id="KW-1185">Reference proteome</keyword>
<proteinExistence type="predicted"/>
<gene>
    <name evidence="1" type="ORF">KUF71_000160</name>
</gene>